<proteinExistence type="predicted"/>
<evidence type="ECO:0000313" key="1">
    <source>
        <dbReference type="EMBL" id="CAH1999701.1"/>
    </source>
</evidence>
<accession>A0A9P0LW26</accession>
<dbReference type="Proteomes" id="UP001152888">
    <property type="component" value="Unassembled WGS sequence"/>
</dbReference>
<dbReference type="AlphaFoldDB" id="A0A9P0LW26"/>
<reference evidence="1" key="1">
    <citation type="submission" date="2022-03" db="EMBL/GenBank/DDBJ databases">
        <authorList>
            <person name="Sayadi A."/>
        </authorList>
    </citation>
    <scope>NUCLEOTIDE SEQUENCE</scope>
</reference>
<keyword evidence="2" id="KW-1185">Reference proteome</keyword>
<comment type="caution">
    <text evidence="1">The sequence shown here is derived from an EMBL/GenBank/DDBJ whole genome shotgun (WGS) entry which is preliminary data.</text>
</comment>
<dbReference type="EMBL" id="CAKOFQ010007377">
    <property type="protein sequence ID" value="CAH1999701.1"/>
    <property type="molecule type" value="Genomic_DNA"/>
</dbReference>
<name>A0A9P0LW26_ACAOB</name>
<sequence length="40" mass="4590">MPNRRKSCDRDQMISAIFAGREGRMGTKGVQKSITYLKRC</sequence>
<protein>
    <submittedName>
        <fullName evidence="1">Uncharacterized protein</fullName>
    </submittedName>
</protein>
<gene>
    <name evidence="1" type="ORF">ACAOBT_LOCUS25133</name>
</gene>
<evidence type="ECO:0000313" key="2">
    <source>
        <dbReference type="Proteomes" id="UP001152888"/>
    </source>
</evidence>
<organism evidence="1 2">
    <name type="scientific">Acanthoscelides obtectus</name>
    <name type="common">Bean weevil</name>
    <name type="synonym">Bruchus obtectus</name>
    <dbReference type="NCBI Taxonomy" id="200917"/>
    <lineage>
        <taxon>Eukaryota</taxon>
        <taxon>Metazoa</taxon>
        <taxon>Ecdysozoa</taxon>
        <taxon>Arthropoda</taxon>
        <taxon>Hexapoda</taxon>
        <taxon>Insecta</taxon>
        <taxon>Pterygota</taxon>
        <taxon>Neoptera</taxon>
        <taxon>Endopterygota</taxon>
        <taxon>Coleoptera</taxon>
        <taxon>Polyphaga</taxon>
        <taxon>Cucujiformia</taxon>
        <taxon>Chrysomeloidea</taxon>
        <taxon>Chrysomelidae</taxon>
        <taxon>Bruchinae</taxon>
        <taxon>Bruchini</taxon>
        <taxon>Acanthoscelides</taxon>
    </lineage>
</organism>